<dbReference type="Pfam" id="PF00550">
    <property type="entry name" value="PP-binding"/>
    <property type="match status" value="5"/>
</dbReference>
<dbReference type="SUPFAM" id="SSF56801">
    <property type="entry name" value="Acetyl-CoA synthetase-like"/>
    <property type="match status" value="5"/>
</dbReference>
<dbReference type="Gene3D" id="3.40.50.980">
    <property type="match status" value="4"/>
</dbReference>
<dbReference type="FunFam" id="3.40.50.980:FF:000001">
    <property type="entry name" value="Non-ribosomal peptide synthetase"/>
    <property type="match status" value="3"/>
</dbReference>
<accession>A0A2U3NZF5</accession>
<dbReference type="InterPro" id="IPR001242">
    <property type="entry name" value="Condensation_dom"/>
</dbReference>
<dbReference type="Pfam" id="PF13193">
    <property type="entry name" value="AMP-binding_C"/>
    <property type="match status" value="5"/>
</dbReference>
<dbReference type="InterPro" id="IPR036291">
    <property type="entry name" value="NAD(P)-bd_dom_sf"/>
</dbReference>
<dbReference type="EMBL" id="FUFA01000005">
    <property type="protein sequence ID" value="SPM36884.1"/>
    <property type="molecule type" value="Genomic_DNA"/>
</dbReference>
<dbReference type="Gene3D" id="3.30.559.10">
    <property type="entry name" value="Chloramphenicol acetyltransferase-like domain"/>
    <property type="match status" value="6"/>
</dbReference>
<dbReference type="InterPro" id="IPR025110">
    <property type="entry name" value="AMP-bd_C"/>
</dbReference>
<keyword evidence="7" id="KW-0045">Antibiotic biosynthesis</keyword>
<dbReference type="CDD" id="cd19540">
    <property type="entry name" value="LCL_NRPS-like"/>
    <property type="match status" value="3"/>
</dbReference>
<dbReference type="GO" id="GO:0072330">
    <property type="term" value="P:monocarboxylic acid biosynthetic process"/>
    <property type="evidence" value="ECO:0007669"/>
    <property type="project" value="UniProtKB-ARBA"/>
</dbReference>
<dbReference type="UniPathway" id="UPA00011"/>
<proteinExistence type="inferred from homology"/>
<dbReference type="Gene3D" id="2.30.38.10">
    <property type="entry name" value="Luciferase, Domain 3"/>
    <property type="match status" value="2"/>
</dbReference>
<reference evidence="9 10" key="1">
    <citation type="submission" date="2017-01" db="EMBL/GenBank/DDBJ databases">
        <authorList>
            <consortium name="Urmite Genomes"/>
        </authorList>
    </citation>
    <scope>NUCLEOTIDE SEQUENCE [LARGE SCALE GENOMIC DNA]</scope>
    <source>
        <strain evidence="9 10">AB57</strain>
    </source>
</reference>
<dbReference type="Proteomes" id="UP000240988">
    <property type="component" value="Unassembled WGS sequence"/>
</dbReference>
<dbReference type="Gene3D" id="3.40.50.720">
    <property type="entry name" value="NAD(P)-binding Rossmann-like Domain"/>
    <property type="match status" value="1"/>
</dbReference>
<dbReference type="PANTHER" id="PTHR45527:SF1">
    <property type="entry name" value="FATTY ACID SYNTHASE"/>
    <property type="match status" value="1"/>
</dbReference>
<evidence type="ECO:0000256" key="2">
    <source>
        <dbReference type="ARBA" id="ARBA00006432"/>
    </source>
</evidence>
<keyword evidence="10" id="KW-1185">Reference proteome</keyword>
<dbReference type="GO" id="GO:0017000">
    <property type="term" value="P:antibiotic biosynthetic process"/>
    <property type="evidence" value="ECO:0007669"/>
    <property type="project" value="UniProtKB-KW"/>
</dbReference>
<dbReference type="GO" id="GO:0016874">
    <property type="term" value="F:ligase activity"/>
    <property type="evidence" value="ECO:0007669"/>
    <property type="project" value="UniProtKB-KW"/>
</dbReference>
<gene>
    <name evidence="9" type="ORF">MRAB57_4725</name>
</gene>
<feature type="domain" description="Carrier" evidence="8">
    <location>
        <begin position="947"/>
        <end position="1021"/>
    </location>
</feature>
<keyword evidence="4" id="KW-0597">Phosphoprotein</keyword>
<dbReference type="NCBIfam" id="TIGR01746">
    <property type="entry name" value="Thioester-redct"/>
    <property type="match status" value="1"/>
</dbReference>
<evidence type="ECO:0000256" key="6">
    <source>
        <dbReference type="ARBA" id="ARBA00022737"/>
    </source>
</evidence>
<dbReference type="Gene3D" id="1.10.1200.10">
    <property type="entry name" value="ACP-like"/>
    <property type="match status" value="5"/>
</dbReference>
<dbReference type="FunFam" id="1.10.1200.10:FF:000005">
    <property type="entry name" value="Nonribosomal peptide synthetase 1"/>
    <property type="match status" value="4"/>
</dbReference>
<dbReference type="PROSITE" id="PS00455">
    <property type="entry name" value="AMP_BINDING"/>
    <property type="match status" value="5"/>
</dbReference>
<dbReference type="InterPro" id="IPR020806">
    <property type="entry name" value="PKS_PP-bd"/>
</dbReference>
<keyword evidence="5" id="KW-0436">Ligase</keyword>
<evidence type="ECO:0000256" key="3">
    <source>
        <dbReference type="ARBA" id="ARBA00022450"/>
    </source>
</evidence>
<protein>
    <submittedName>
        <fullName evidence="9">Non-ribosomal peptide synthetase</fullName>
    </submittedName>
</protein>
<dbReference type="SUPFAM" id="SSF47336">
    <property type="entry name" value="ACP-like"/>
    <property type="match status" value="5"/>
</dbReference>
<sequence length="6117" mass="651304">MLNYGTQPDLLGSLTDAQRLIWAAQELRPEVPYNFAGFMAIDHHVDAEKLMAACESAATRFGSPCARLALVDGEPVFMLDHSIPETLDCVDLRAEPDPVSAARSWMDDDYRRPVDLDRDRLTNFALLRVADDMSYFYLRTHHVLLDGYGTNNFLRHIADVYSGADPDTGEVDFSGFATVRDADEKYQQSSRHQADAEYWKTVVRGSLEVTDLAGTQRSVAPRHPLVRELACAQRLFESGHPFDVARVVATVALFLAKTTGRQTVSLSLPVTARTTAAAKKCAGMMSNLVPLVVHVEDDDTIGALTDRVAAAVVGALRHQQFRRFPDIIGDATRLDVNLEFGPMVNVFGFVAPIHYGPSEAACNVLTTFPVQDVAVNIYPQLGDGAPRIQFGWNPERYTADEIDRHITRLESLFDRLLAADPSTSVDEVSFLDRAESDLVLSQWSGAGATAPVGVAPELLGAAVSADPEAVAVIDGARTLSYRELDEWSTRLARALIEAGVGPERSVGVAMDRSAELVAAWWAVMKAGGAYVPVDRSHPVERIATVLDAVAAECVLTCGADTVPGAGTRPVLRVDALDVSGRSADPITDADRLAPLAAQHAAHVIFTSGSTGVPKGVAVSHAGLLGVAAHHRELELAVDTRLLMAASPTFDVSVGELLLAVGARAALVVPPPDAYAGEALTTFLCDQRVGAAVLTPTVLSSLDAARLSGLHTLVTTGEACPEELATAWAPDRRMSNAYGPTEATIWATWSAPLGAGQPVSIGAPLAGVRALVLDARLNPAPVGVVGELYLSGPALARGYVGRVDLTAERFVANPHGDNGTRMYRTGDLVCWQPDGQLRYLGRADGQVKIRGYRIEPGEVQAALAALDGVQAAVVVAREDRLGNTRLVGYITGTADPAGTRTLLGDRLPAYMVPSAVVAIDALPLTDNGKLDVRALPAPEYRDADSYRAPAGVVEEALAGIFAQALGLERVGVDDSFFDLGGDSIMSMQVVSRARAAGLVCRPRDIFVEQTVARLARVVAVAAGIDDVVDAGIGPVVATPIMRWLQGIGGRIDQFNQTMMVTAPAGVSRADVVVVLQALLDRHPMLRLRVEDDAAGGWSFEVPEPGSVHADECVQAVAALSDDALVDARSRLNPAAGVLLSALWAAGSGQLVLIIHHLAVDGVSWRILLEDINIAWAQHRAGQPVELPAGGTSFARWASLLAEHARTAATTEHAAAWRPVAATPPVLPAVRGAADTFANAGTLSAVLDAETTRMLLREVPAAFHAGVQDVLLVAFGLAVARLLGDTTAPIAIDVEGHGRHEELGAHVDLSRTVGWFTAKHPVALRFSGLDWAQVVNGEAVLGGLVKDAKERLRALPDGLTYGLLRYTDGAAELQGPDPEIAFNYLGRLSGGTALSDDLWRPALDGFSTTAIASAVPMALPHTLALNAGTLDGDAGPQLHANWTWASSAFDADQINRLSALWFEVLAGICAHVRRGGGGLTPSDVAPARLTQQQIVDLELREPVADVLPLTPLQQGLLFHATAAKTTDADLYAIQLSISVSGPLDPERLRDAVHAVVARHPNLAARFSAQIDPPVQILPAGPTAPWRYVELDAIDSDIDGQVQRLCAAERAAVCDLASPPVFRVTLIRCAPNQYRLVLTNHHIVLDGSSLPILLQEIFAGYHGQRLPAAVPYRRFVSWLADRDLDAAQAAWREVLAGFGAPTLVGSPHKLELTQRAVESRRLSEQTTLALDRLARTQHTTVNTVLRAAWAQLLMWLTGQQDVVFGAAVSGRSADVVGIESMVGLLINTVPVRAHVTAQTTVADLLGQLHNAYQHTLEHEHLALTEIHRSTGHDQLFDTLFVYENYPIDAAASMELGELAITDFTTHESTHYPLTLQAVPGPELGLRVEYDAALFDTESVGPLLDRLERVLVGMVADPGRRLSSVDVVDAAELLRLDGLGNRGVLDRPVAGSSIPGLFAAQVFRSPGAVAVSCGATSLTYRELDEASNRLAHWLVERGAGPGRCVAVLFSRSAQAIVAILGVLKSGAGYLPIDPGSPDSRIEFMLGDAVPVAAVAAAGLADRLAGRGLNVIGVDDPAVAAQPDSGLPVPAGGDVAHIVYTSGTTGVPKGVATTHANVTQLLEPLHVGLPSGPGQVWSQWYSYAFDASVEEIWGALLHGSRLVVVPESVAAMPEEFEALLVDEQVTVLHQTPSAVAALSVGALDEVALVVAAEACALELVERWAPNRVMTNAYGPTETTLCVTVSVPLQPGAEVVPIGVPIPGAALFVLDAWLRPVPAGVVGELYVAGRGVGIGYVNRASLTASRFVACPYAPGQRMYRTGDLVRWGPDGQLQYFGRADEQVKIRGYRIELGEIRSALAALEGVHAAAVIVREDRPGDKRLVGYLTGTADPATARAQLAHRLPPYMVPAAVMAIEVLPLTQNGKLDTKALPEPEYTTTAYEPPRNAIEETLTGIYAHILDHQRVGINDSFFDLGGDSLSAMRLVAAINAALDADLRVHAVFEAPAIAQLVSRIGRAGDRLRPLVAGPRPAVVPLSFAQNRLWFLGQLQGPSAVYNMTVALRLGGQLDPGALAAALVDVVDRHESLRTVFPHRDGAPYQDVVAVEDVDLGWDVVDAGGWSRDRLSVAIDAVARHTFDLTAETPLRAMLFRVAEDEHVLVATVHHIAADGWSITPLVRDLGVAYASRCAGRVPGWDALAVQYADYTLWQRAQLGDLDDHDGPIAGQLTYWEQALAGMPERLQLPTDRPYPAVADHRGANAVVEWPAEVQRRLRAVAREHDATSFMVMQAALAVLLGKLCATDDVAVGFPVAGRRDPGLDELVGFFVNRLVLRVETAGDPTVAEVLAQVRKRSLAAYEHQDVPFDALVDRLNPARTMAHHPLVQVALAWQNLPGQHDDPAAGLALGDLTITPMPLDTHTARMDLTFSLAERWSQDGEPAGISGAVEFRTDVFDSESIAALINRLERVVMAMTADPTRRLSSIDLLDADERRRLDRIGNRAALTQTVAGSSIPELFAAQVVRTPDAVAISYAGRSTTYRELDVAANRLAHLLAGRGVGPGQSVALLFSRSAEAIVAMLAVLKSGAAYLPIDPASSDARIQFLVGDAAPAAALTTADLANRLDGHGLPVIDVNDAAIGAQAGNPPRLPAPGDIAHIIYTSGTTGMPKGVAVTHHNVTQLMRGLDAALTTPGPVKVSTQWHSYAFDASVREIWGALLHGGRLVVVPEAVTGSPDDLRALLIAERVSVLSQTPTALAALSLDGLESAALIVGGEACPAELVDRWAPGRAMTNAYGPTETTVDATISAPLQAGSPVVPIGAPVAGAALFVLDGWLRPVAPGVVGELYVAGHGVGIGYLRRASLTASRFVACPFAPGQRMYRTGDLVRWGADGQLQYIGRADEQVKIRGYRIELGEIRSALAGLDGVDAAAVIAREDSPGDKRLVGYITGAADPATVRASLAERLPAYLVPAAVVAIDTLPLTPNGKLDTKALPAPEYRGTEYAAPGSAVEEILAGIYAEILGLDRVGINDSFFDLGGDSLSAMRLIAAIKAGLNTDLPVRAVFEAPTVARLAPRIGGGEGGLEPLVAGPRPTVVPLSFAQNRLWFLDQFQGPSPIYNMAVALRLSGPLDTDALGSALTDLVGRHESLRTRFAAPDGVPQQLVVAPENVDLGWDVVDAGGWSRDRLAEAIDAVARHTFDLTAETPLRAMLFRVADDEHVLVTTVHHIAADGWSITPLVRDLGVAYASRCGGDAPAWDALSVQYADYTLWQRAQFGDLDDADSPIGRQLAYWQRALAAMPERLQLPTDRPYPPVADYRGANVVVEWPAEVQRGVRAVAREHDATSFMVMQAALAVLLSKISASRDVAVGFPIAGRRDRALDDLVGFFVNTLVLRVEVEGDPTVAEVLAQVRQRSIAAYEHQDVPFEVLVERLNPARSLSHHPLIQVLLAWQNLPGQHNQPAVEMDVTDLRITQLPLDAHTARMDLTFSLAERWDEDGEPAGISGGVEFRTDVFDAESVAALIDRLERVVLAMTVDPTRRLSSIDLLDDGEHLRLNEIGNRAALTQPAGGGESIPDLFAAQSARTPDAVAVTCGARSTTYRELDAAATRLAHLLAAQGVGPGHYVALLFSRSAEAITAMLAVLKTGAAYLPIDPAVPDARIEFLLGDAAPAAALTTAGLADRLHGHGLPVIDVNAPITDEPAGSLPGPVVDDIAYLIYTSGTTGVPKGVAITHRNATHMLESLDASLDRTGVWSQWHSLAFDVSVSEIFGALLRGGRLVVVPEAVASSPEDLHSLLTTERVTVLSQTPSATATLAPGGLDSMALVVAGEACPVELVDRWAPNRVMINAYGPTETTVYAAISAPLQAGSPVVPIGAPVAGAALFVLDGWLRPVAPGVVGELYVTGTGVGVGYLRRASLTASRFVACPFAPGQRMYRTGDLVRWGADGQLQYIGRADEQVKIRGYRIELGEIRSALAGLDGVGAAAVIAREDSPGDKRLVGYITGAADPATVRASLAERLPAYLVPAAVVAIDTLPLTPNGKLDTKALPAPEYRGSEYQAPGSAVEEILAGIYAEILGLDRVGVNDSFFDLGGDSLSAMRLIAAINKSMDTGATVRALFDAPTVAQLAPRLHRDGVALEPLIAGPRPTPIPLSFAQSRLWFLDQFQGPSAVYNMSVALRLSGPLDTDALGAALADVVGRHESLRTVFPHSDGVPYQEVLAPDRASFGWQTHDASAWTRDRLDQATAAVARHTFDLANEIPLRAELFAVAEDEHLLVAAVHHIAADGWSITPLMNDLGAAYVSRIGGAAPGWNALPVQYADYTLWQRAQFGDLDDVDSPIGRQLAYWQQALAAMPERLQLPTDRPYPRGVDYRGDRVAVEWPVELQLRVRALAKEHGVTSFMVIQAALAVLLSKISASSDVAMGFAVAGRGDTAVDDLVGFFVNTLILRVQVGGEATVTDLLAQVRARSLEAFDHQDVPFEVLVERLNPIRSVSHHPLVQVGMAWQNLPGQHNRPSVELDLGDLRIAEIPLDTNTARMDLSFSLAERWEDDGAPAGIAGAVEFRTALFDAASVEVLIGRLERVLVGMVADPGRRVSSVDVVDAAELLRLDGLGNRGVLDRPVAGSSIPGLFAAQVFRSPGAVAVSCGATSLTYRELDEASNRLAHWLVERGAGPGRCVAVLFSRSAQAIVAILGVLKSGAGYLPIDPGSPDSRIEFMLGDAVPVAAVAAAGLADRLAGRGLNVIGVDDPAVAAQPDSGLPVPAGGDVAHIVYTSGTTGVPKGVATTHANVTQLLEPLHVGLPSGPGQVWSQWYSYAFDASVEEIWGALLHGSRLVVVPESVAAMPEEFEALLVDEQVTVLHQTPSAVAALSVGALDEVALVVAAEACALELVERWAPNRVMTNAYGPTETTLCVTVSVPLQPGAEVVPIGVPIPGAALFVLDAWLRPVPAGVVGELYVAGRGGGVGYVNRASLTASRFVACPYAPGQRMYRTGDLVRWGPDGQLQYFGRADEQVKIRGYRIELGEIRSALAALEGVHAAAVIVREDRPGDKRLVGYLTGTADPATARAQLAHRLPPYMVPAAVMAIEVLPLTQNGKLDTKALPEPEYTTTAYEPPRNAIEETLTGIYAHILDHQRVGINDSFFDLGGNSLSAMRLIATINKSLNTQLSVRILFEAPTVAGLSEQVDKHAIDPRFVAVHGHDAAELRAGDLTLDKFLDDATLTTAPSLPGPSAEVRTVLLTGATGFLGRYLVLEWLRRMELTNGTVICLVRADSDEQARARLDKTFDSGDPELLRLYEELAEDHLRVVAGDKAEPNLGLDEQSWQALADTVDLIVDSAALVNGVLPYSELFVPNVVGTAELIRIALTTKLKSFVYVSTANVGDRVEPSAFTEDADVRDISPTRVNDGSYVNGYGNSKWAGEVLLREANDLCGLPVGVFRCDMILADTSFAGQLNMSDMFTRMVLSLLATGVAPASFYLRDDEGNRQRAHFDGLPVEFVAEAIATLGVEAVGGFETYHVMNPHDDGIGFDEFVDWVMGAGYPVERIDDFGEWLEQFETRLRALPDRLRRQSVLQVLELRLHNLTHVDAFTPTNGSFASTDRFRAAVQDAKIGADHDIPHVTAPVILKYVTDLQLLGLL</sequence>
<dbReference type="Pfam" id="PF07993">
    <property type="entry name" value="NAD_binding_4"/>
    <property type="match status" value="1"/>
</dbReference>
<dbReference type="SUPFAM" id="SSF52777">
    <property type="entry name" value="CoA-dependent acyltransferases"/>
    <property type="match status" value="12"/>
</dbReference>
<evidence type="ECO:0000313" key="10">
    <source>
        <dbReference type="Proteomes" id="UP000240988"/>
    </source>
</evidence>
<dbReference type="FunFam" id="3.30.559.10:FF:000012">
    <property type="entry name" value="Non-ribosomal peptide synthetase"/>
    <property type="match status" value="3"/>
</dbReference>
<dbReference type="GO" id="GO:0031177">
    <property type="term" value="F:phosphopantetheine binding"/>
    <property type="evidence" value="ECO:0007669"/>
    <property type="project" value="InterPro"/>
</dbReference>
<dbReference type="GO" id="GO:0008610">
    <property type="term" value="P:lipid biosynthetic process"/>
    <property type="evidence" value="ECO:0007669"/>
    <property type="project" value="UniProtKB-ARBA"/>
</dbReference>
<dbReference type="InterPro" id="IPR036736">
    <property type="entry name" value="ACP-like_sf"/>
</dbReference>
<dbReference type="InterPro" id="IPR000873">
    <property type="entry name" value="AMP-dep_synth/lig_dom"/>
</dbReference>
<dbReference type="InterPro" id="IPR010071">
    <property type="entry name" value="AA_adenyl_dom"/>
</dbReference>
<evidence type="ECO:0000256" key="4">
    <source>
        <dbReference type="ARBA" id="ARBA00022553"/>
    </source>
</evidence>
<dbReference type="FunFam" id="1.10.1200.10:FF:000016">
    <property type="entry name" value="Non-ribosomal peptide synthase"/>
    <property type="match status" value="1"/>
</dbReference>
<dbReference type="FunFam" id="2.30.38.10:FF:000001">
    <property type="entry name" value="Non-ribosomal peptide synthetase PvdI"/>
    <property type="match status" value="1"/>
</dbReference>
<evidence type="ECO:0000259" key="8">
    <source>
        <dbReference type="PROSITE" id="PS50075"/>
    </source>
</evidence>
<dbReference type="Gene3D" id="3.40.50.12780">
    <property type="entry name" value="N-terminal domain of ligase-like"/>
    <property type="match status" value="3"/>
</dbReference>
<comment type="similarity">
    <text evidence="2">Belongs to the ATP-dependent AMP-binding enzyme family.</text>
</comment>
<evidence type="ECO:0000256" key="1">
    <source>
        <dbReference type="ARBA" id="ARBA00001957"/>
    </source>
</evidence>
<dbReference type="FunFam" id="3.30.300.30:FF:000010">
    <property type="entry name" value="Enterobactin synthetase component F"/>
    <property type="match status" value="4"/>
</dbReference>
<dbReference type="FunFam" id="3.40.50.12780:FF:000012">
    <property type="entry name" value="Non-ribosomal peptide synthetase"/>
    <property type="match status" value="4"/>
</dbReference>
<dbReference type="PROSITE" id="PS50075">
    <property type="entry name" value="CARRIER"/>
    <property type="match status" value="5"/>
</dbReference>
<dbReference type="InterPro" id="IPR009081">
    <property type="entry name" value="PP-bd_ACP"/>
</dbReference>
<dbReference type="OrthoDB" id="4501954at2"/>
<dbReference type="InterPro" id="IPR010080">
    <property type="entry name" value="Thioester_reductase-like_dom"/>
</dbReference>
<feature type="domain" description="Carrier" evidence="8">
    <location>
        <begin position="4542"/>
        <end position="4617"/>
    </location>
</feature>
<dbReference type="GO" id="GO:0043041">
    <property type="term" value="P:amino acid activation for nonribosomal peptide biosynthetic process"/>
    <property type="evidence" value="ECO:0007669"/>
    <property type="project" value="TreeGrafter"/>
</dbReference>
<name>A0A2U3NZF5_9MYCO</name>
<dbReference type="SMART" id="SM00823">
    <property type="entry name" value="PKS_PP"/>
    <property type="match status" value="5"/>
</dbReference>
<evidence type="ECO:0000256" key="5">
    <source>
        <dbReference type="ARBA" id="ARBA00022598"/>
    </source>
</evidence>
<evidence type="ECO:0000313" key="9">
    <source>
        <dbReference type="EMBL" id="SPM36884.1"/>
    </source>
</evidence>
<comment type="cofactor">
    <cofactor evidence="1">
        <name>pantetheine 4'-phosphate</name>
        <dbReference type="ChEBI" id="CHEBI:47942"/>
    </cofactor>
</comment>
<keyword evidence="3" id="KW-0596">Phosphopantetheine</keyword>
<dbReference type="Gene3D" id="3.30.300.30">
    <property type="match status" value="5"/>
</dbReference>
<dbReference type="CDD" id="cd05930">
    <property type="entry name" value="A_NRPS"/>
    <property type="match status" value="2"/>
</dbReference>
<dbReference type="NCBIfam" id="NF003417">
    <property type="entry name" value="PRK04813.1"/>
    <property type="match status" value="5"/>
</dbReference>
<dbReference type="InterPro" id="IPR045851">
    <property type="entry name" value="AMP-bd_C_sf"/>
</dbReference>
<dbReference type="InterPro" id="IPR020845">
    <property type="entry name" value="AMP-binding_CS"/>
</dbReference>
<dbReference type="InterPro" id="IPR006162">
    <property type="entry name" value="Ppantetheine_attach_site"/>
</dbReference>
<feature type="domain" description="Carrier" evidence="8">
    <location>
        <begin position="3491"/>
        <end position="3566"/>
    </location>
</feature>
<feature type="domain" description="Carrier" evidence="8">
    <location>
        <begin position="5595"/>
        <end position="5670"/>
    </location>
</feature>
<dbReference type="CDD" id="cd19543">
    <property type="entry name" value="DCL_NRPS"/>
    <property type="match status" value="1"/>
</dbReference>
<feature type="domain" description="Carrier" evidence="8">
    <location>
        <begin position="2437"/>
        <end position="2512"/>
    </location>
</feature>
<dbReference type="GO" id="GO:0005829">
    <property type="term" value="C:cytosol"/>
    <property type="evidence" value="ECO:0007669"/>
    <property type="project" value="TreeGrafter"/>
</dbReference>
<dbReference type="SUPFAM" id="SSF51735">
    <property type="entry name" value="NAD(P)-binding Rossmann-fold domains"/>
    <property type="match status" value="1"/>
</dbReference>
<dbReference type="InterPro" id="IPR042099">
    <property type="entry name" value="ANL_N_sf"/>
</dbReference>
<dbReference type="NCBIfam" id="TIGR01733">
    <property type="entry name" value="AA-adenyl-dom"/>
    <property type="match status" value="5"/>
</dbReference>
<dbReference type="InterPro" id="IPR010060">
    <property type="entry name" value="NRPS_synth"/>
</dbReference>
<dbReference type="PROSITE" id="PS00012">
    <property type="entry name" value="PHOSPHOPANTETHEINE"/>
    <property type="match status" value="5"/>
</dbReference>
<dbReference type="Pfam" id="PF00501">
    <property type="entry name" value="AMP-binding"/>
    <property type="match status" value="5"/>
</dbReference>
<keyword evidence="6" id="KW-0677">Repeat</keyword>
<dbReference type="NCBIfam" id="TIGR01720">
    <property type="entry name" value="NRPS-para261"/>
    <property type="match status" value="1"/>
</dbReference>
<dbReference type="CDD" id="cd05235">
    <property type="entry name" value="SDR_e1"/>
    <property type="match status" value="1"/>
</dbReference>
<dbReference type="InterPro" id="IPR013120">
    <property type="entry name" value="FAR_NAD-bd"/>
</dbReference>
<dbReference type="Gene3D" id="3.30.559.30">
    <property type="entry name" value="Nonribosomal peptide synthetase, condensation domain"/>
    <property type="match status" value="6"/>
</dbReference>
<dbReference type="Pfam" id="PF00668">
    <property type="entry name" value="Condensation"/>
    <property type="match status" value="6"/>
</dbReference>
<organism evidence="9 10">
    <name type="scientific">Mycobacterium rhizamassiliense</name>
    <dbReference type="NCBI Taxonomy" id="1841860"/>
    <lineage>
        <taxon>Bacteria</taxon>
        <taxon>Bacillati</taxon>
        <taxon>Actinomycetota</taxon>
        <taxon>Actinomycetes</taxon>
        <taxon>Mycobacteriales</taxon>
        <taxon>Mycobacteriaceae</taxon>
        <taxon>Mycobacterium</taxon>
    </lineage>
</organism>
<dbReference type="RefSeq" id="WP_077089494.1">
    <property type="nucleotide sequence ID" value="NZ_LT721901.1"/>
</dbReference>
<evidence type="ECO:0000256" key="7">
    <source>
        <dbReference type="ARBA" id="ARBA00023194"/>
    </source>
</evidence>
<dbReference type="PANTHER" id="PTHR45527">
    <property type="entry name" value="NONRIBOSOMAL PEPTIDE SYNTHETASE"/>
    <property type="match status" value="1"/>
</dbReference>
<dbReference type="GO" id="GO:0044550">
    <property type="term" value="P:secondary metabolite biosynthetic process"/>
    <property type="evidence" value="ECO:0007669"/>
    <property type="project" value="UniProtKB-ARBA"/>
</dbReference>
<dbReference type="InterPro" id="IPR023213">
    <property type="entry name" value="CAT-like_dom_sf"/>
</dbReference>